<evidence type="ECO:0000259" key="1">
    <source>
        <dbReference type="Pfam" id="PF01548"/>
    </source>
</evidence>
<dbReference type="GO" id="GO:0006313">
    <property type="term" value="P:DNA transposition"/>
    <property type="evidence" value="ECO:0007669"/>
    <property type="project" value="InterPro"/>
</dbReference>
<dbReference type="RefSeq" id="WP_137393563.1">
    <property type="nucleotide sequence ID" value="NZ_CP124733.1"/>
</dbReference>
<evidence type="ECO:0000313" key="4">
    <source>
        <dbReference type="Proteomes" id="UP000298664"/>
    </source>
</evidence>
<organism evidence="3 4">
    <name type="scientific">Agrobacterium larrymoorei</name>
    <dbReference type="NCBI Taxonomy" id="160699"/>
    <lineage>
        <taxon>Bacteria</taxon>
        <taxon>Pseudomonadati</taxon>
        <taxon>Pseudomonadota</taxon>
        <taxon>Alphaproteobacteria</taxon>
        <taxon>Hyphomicrobiales</taxon>
        <taxon>Rhizobiaceae</taxon>
        <taxon>Rhizobium/Agrobacterium group</taxon>
        <taxon>Agrobacterium</taxon>
    </lineage>
</organism>
<name>A0AAF0KI99_9HYPH</name>
<feature type="domain" description="Transposase IS110-like N-terminal" evidence="1">
    <location>
        <begin position="23"/>
        <end position="146"/>
    </location>
</feature>
<dbReference type="Proteomes" id="UP000298664">
    <property type="component" value="Chromosome Circular"/>
</dbReference>
<dbReference type="GO" id="GO:0004803">
    <property type="term" value="F:transposase activity"/>
    <property type="evidence" value="ECO:0007669"/>
    <property type="project" value="InterPro"/>
</dbReference>
<dbReference type="InterPro" id="IPR047650">
    <property type="entry name" value="Transpos_IS110"/>
</dbReference>
<evidence type="ECO:0000313" key="3">
    <source>
        <dbReference type="EMBL" id="WHA40364.1"/>
    </source>
</evidence>
<dbReference type="NCBIfam" id="NF033542">
    <property type="entry name" value="transpos_IS110"/>
    <property type="match status" value="1"/>
</dbReference>
<sequence length="309" mass="34640">MIHPVSIGCDISKAFLDIADPQTKHPIRLPNTTSDIGEWLDTLAGREVVIIFEATGRYDQLLRQALDKRHIPYCRVNPARARDFAKATGRMAKTDRIDAKMLARMGDTLSPPLSKPVDPARQELKILHTRRDQLVAMRKQERLRIHTAEPFELDSIERHLGWLDAEITAIERQYQAHLNAHEELQEQGALLCSIPGIGHITSCTLLAHMPELGEGNPKHMAALAGLAPFNAESGKHQGERRIMGGRKRVRDALYIAALVVYRLKTPFADFIQTMQAKGKPFKVIIIAIAHKLLSIANAIIRDRTAFKKA</sequence>
<dbReference type="GO" id="GO:0003677">
    <property type="term" value="F:DNA binding"/>
    <property type="evidence" value="ECO:0007669"/>
    <property type="project" value="InterPro"/>
</dbReference>
<dbReference type="AlphaFoldDB" id="A0AAF0KI99"/>
<dbReference type="EMBL" id="CP124733">
    <property type="protein sequence ID" value="WHA40364.1"/>
    <property type="molecule type" value="Genomic_DNA"/>
</dbReference>
<gene>
    <name evidence="3" type="ORF">CFBP5477_011035</name>
</gene>
<proteinExistence type="predicted"/>
<dbReference type="InterPro" id="IPR002525">
    <property type="entry name" value="Transp_IS110-like_N"/>
</dbReference>
<reference evidence="3" key="1">
    <citation type="submission" date="2023-05" db="EMBL/GenBank/DDBJ databases">
        <title>Complete genome sequence of Agrobacterium larrymoorei CFBP5477.</title>
        <authorList>
            <person name="Yen H.-C."/>
            <person name="Chou L."/>
            <person name="Lin Y.-C."/>
            <person name="Lai E.-M."/>
            <person name="Kuo C.-H."/>
        </authorList>
    </citation>
    <scope>NUCLEOTIDE SEQUENCE</scope>
    <source>
        <strain evidence="3">CFBP5477</strain>
    </source>
</reference>
<accession>A0AAF0KI99</accession>
<dbReference type="PANTHER" id="PTHR33055:SF13">
    <property type="entry name" value="TRANSPOSASE"/>
    <property type="match status" value="1"/>
</dbReference>
<evidence type="ECO:0000259" key="2">
    <source>
        <dbReference type="Pfam" id="PF02371"/>
    </source>
</evidence>
<protein>
    <submittedName>
        <fullName evidence="3">IS110 family transposase</fullName>
    </submittedName>
</protein>
<dbReference type="Pfam" id="PF02371">
    <property type="entry name" value="Transposase_20"/>
    <property type="match status" value="1"/>
</dbReference>
<dbReference type="PANTHER" id="PTHR33055">
    <property type="entry name" value="TRANSPOSASE FOR INSERTION SEQUENCE ELEMENT IS1111A"/>
    <property type="match status" value="1"/>
</dbReference>
<dbReference type="InterPro" id="IPR003346">
    <property type="entry name" value="Transposase_20"/>
</dbReference>
<dbReference type="Pfam" id="PF01548">
    <property type="entry name" value="DEDD_Tnp_IS110"/>
    <property type="match status" value="1"/>
</dbReference>
<feature type="domain" description="Transposase IS116/IS110/IS902 C-terminal" evidence="2">
    <location>
        <begin position="189"/>
        <end position="271"/>
    </location>
</feature>